<dbReference type="Proteomes" id="UP000678016">
    <property type="component" value="Chromosome"/>
</dbReference>
<dbReference type="EMBL" id="CP074132">
    <property type="protein sequence ID" value="QUX31748.1"/>
    <property type="molecule type" value="Genomic_DNA"/>
</dbReference>
<dbReference type="SUPFAM" id="SSF53335">
    <property type="entry name" value="S-adenosyl-L-methionine-dependent methyltransferases"/>
    <property type="match status" value="1"/>
</dbReference>
<dbReference type="InterPro" id="IPR013216">
    <property type="entry name" value="Methyltransf_11"/>
</dbReference>
<dbReference type="InterPro" id="IPR029063">
    <property type="entry name" value="SAM-dependent_MTases_sf"/>
</dbReference>
<dbReference type="GO" id="GO:0032259">
    <property type="term" value="P:methylation"/>
    <property type="evidence" value="ECO:0007669"/>
    <property type="project" value="UniProtKB-KW"/>
</dbReference>
<proteinExistence type="predicted"/>
<reference evidence="3" key="1">
    <citation type="submission" date="2021-05" db="EMBL/GenBank/DDBJ databases">
        <title>Direct Submission.</title>
        <authorList>
            <person name="Li K."/>
            <person name="Gao J."/>
        </authorList>
    </citation>
    <scope>NUCLEOTIDE SEQUENCE [LARGE SCALE GENOMIC DNA]</scope>
    <source>
        <strain evidence="3">HDS12</strain>
    </source>
</reference>
<evidence type="ECO:0000313" key="2">
    <source>
        <dbReference type="EMBL" id="QUX31748.1"/>
    </source>
</evidence>
<keyword evidence="2" id="KW-0808">Transferase</keyword>
<sequence>MTGDGWVEFATRLERGEELALIRSLTAANRRVLDVGGGIGEMARTVAARTGSCTAIEPHPQLVEAIRDEATRGVVDVRAGTAEDIPFPDDSFDAVYSAWVLQYVEDVERAVAEMVRVCDPDDPESKIVLFAAGSGNELMRLVNEVCVPIAEEPYDHHGYLLTQAARALAARGFGDFSLHRAESSIRFDGEEPAERAATAAAVLTGFWYERHPRAEEIRSALESALTRHFALRPHAIGDQAAVLVARPGA</sequence>
<protein>
    <submittedName>
        <fullName evidence="2">Class I SAM-dependent methyltransferase</fullName>
    </submittedName>
</protein>
<evidence type="ECO:0000259" key="1">
    <source>
        <dbReference type="Pfam" id="PF08241"/>
    </source>
</evidence>
<dbReference type="GO" id="GO:0008168">
    <property type="term" value="F:methyltransferase activity"/>
    <property type="evidence" value="ECO:0007669"/>
    <property type="project" value="UniProtKB-KW"/>
</dbReference>
<evidence type="ECO:0000313" key="3">
    <source>
        <dbReference type="Proteomes" id="UP000678016"/>
    </source>
</evidence>
<dbReference type="CDD" id="cd02440">
    <property type="entry name" value="AdoMet_MTases"/>
    <property type="match status" value="1"/>
</dbReference>
<feature type="domain" description="Methyltransferase type 11" evidence="1">
    <location>
        <begin position="33"/>
        <end position="121"/>
    </location>
</feature>
<name>A0ABX8CGK2_9ACTN</name>
<organism evidence="2 3">
    <name type="scientific">Nocardiopsis akebiae</name>
    <dbReference type="NCBI Taxonomy" id="2831968"/>
    <lineage>
        <taxon>Bacteria</taxon>
        <taxon>Bacillati</taxon>
        <taxon>Actinomycetota</taxon>
        <taxon>Actinomycetes</taxon>
        <taxon>Streptosporangiales</taxon>
        <taxon>Nocardiopsidaceae</taxon>
        <taxon>Nocardiopsis</taxon>
    </lineage>
</organism>
<keyword evidence="3" id="KW-1185">Reference proteome</keyword>
<gene>
    <name evidence="2" type="ORF">KGD83_13420</name>
</gene>
<dbReference type="Pfam" id="PF08241">
    <property type="entry name" value="Methyltransf_11"/>
    <property type="match status" value="1"/>
</dbReference>
<accession>A0ABX8CGK2</accession>
<keyword evidence="2" id="KW-0489">Methyltransferase</keyword>
<dbReference type="PANTHER" id="PTHR43591">
    <property type="entry name" value="METHYLTRANSFERASE"/>
    <property type="match status" value="1"/>
</dbReference>
<dbReference type="Gene3D" id="3.40.50.150">
    <property type="entry name" value="Vaccinia Virus protein VP39"/>
    <property type="match status" value="1"/>
</dbReference>